<feature type="region of interest" description="Disordered" evidence="9">
    <location>
        <begin position="1003"/>
        <end position="1023"/>
    </location>
</feature>
<dbReference type="InterPro" id="IPR016163">
    <property type="entry name" value="Ald_DH_C"/>
</dbReference>
<evidence type="ECO:0000313" key="12">
    <source>
        <dbReference type="EMBL" id="TWT99148.1"/>
    </source>
</evidence>
<dbReference type="InterPro" id="IPR029510">
    <property type="entry name" value="Ald_DH_CS_GLU"/>
</dbReference>
<comment type="catalytic activity">
    <reaction evidence="5">
        <text>L-glutamate 5-semialdehyde + NAD(+) + H2O = L-glutamate + NADH + 2 H(+)</text>
        <dbReference type="Rhea" id="RHEA:30235"/>
        <dbReference type="ChEBI" id="CHEBI:15377"/>
        <dbReference type="ChEBI" id="CHEBI:15378"/>
        <dbReference type="ChEBI" id="CHEBI:29985"/>
        <dbReference type="ChEBI" id="CHEBI:57540"/>
        <dbReference type="ChEBI" id="CHEBI:57945"/>
        <dbReference type="ChEBI" id="CHEBI:58066"/>
        <dbReference type="EC" id="1.2.1.88"/>
    </reaction>
</comment>
<dbReference type="InterPro" id="IPR015590">
    <property type="entry name" value="Aldehyde_DH_dom"/>
</dbReference>
<name>A0A5C6AIS6_9BACT</name>
<dbReference type="GO" id="GO:0004657">
    <property type="term" value="F:proline dehydrogenase activity"/>
    <property type="evidence" value="ECO:0007669"/>
    <property type="project" value="InterPro"/>
</dbReference>
<gene>
    <name evidence="12" type="primary">putA</name>
    <name evidence="12" type="ORF">Pla108_00820</name>
</gene>
<sequence length="1235" mass="135221">MASTPSATKTESLLDQLPIDPDSPLEPVAQRALLLASKLQERAGKLQTPQEKRQQAELDRMLQSPGDKATLVEMTDQAFRAHGSRRSADQLIHILDVQGVPRFFSPIERGLLAGFQSFGGYMPGVAMPLVKDQMQRETANVVLPAEPEHLRRHLQARRREGLRMNVNHLGEALLGEAEAKCRLQNYLSMLGRDEIEVMSVKASTLFSQITPIARRHTVGVLADRLETLFQAAAKGKFTRPDGTVVPKFVYLDMEEYRDMRLTFEAFRQALNRPGLENVSAGIVLQAYLPDAFAVQKELCDWARRRVAEGGAAVTLRIVKGANMEMERVEASLNGWRLAPFSTKAQTDANYLRMLREGLRPENLEAVRLGVASHNLFTVGYALAMVAEADAFDRVQFEMLEGMANHQRRAVTELAPDMLLYAPACRREEFLHAIGYLVRRLDENTGPDNFLRHAFNIQPGAEDWRRLESQFIDSLQLIDELEEKPHRRQDRRSAPFTPIAAPATVADFVNEPDTEWAAPHHSEWAESIVSEWADRCDSRAETAPLAIAGEEILDREGRPSSDPSRPGVVVANYRLANDDDVDRAVACAASDPSGWRRRSPEERRDTLAKVADLLAERRGELLGVMLAEGAKLLTEGDPEVSEAIDFCRFYGASAVDWSNTPRLEAQAGGVVAVVSPWNFPLAIPCGGVAAALAAGNTVILKPASHTVLTAWRLCRAFWDAGVPREALQFVPCSGAGPGERLVTHPAVDHVLLTGGTETARRMLAARPDMRLLAETGGKNATIVTAMADRELAIAHVVHSAFGHGGQKCSATSLLVLEDEVYHDRPFREMLIDAVSSLRVGSAWDLKSRMAPLIDAPSGDLLRGLTELEEGESWAVTPRLSIDGNPAQVSPGVKWGVRPGSYTHTTEFFGPVLGVMRARHLQEAINLVNATGYGLTSGLESLDDREHTTWLAGIQAGNLYINRSTTGAIVLRQPFGGRGLSAVGPGVKAGGPNYVATLMRLEESAQPSVDATTSADQASEDERTPLTSLVEELQTSGALHEADAAWLRRAAVDYAEAAEQEFLARHDHFELLGQDNVRRYLPFNQIIVRLHSKDTPREVIGRVMAARSLGCRVVVSSPPDLPTELVALIAALDDASVAWGAGLETLTESDEAIAAKAPDRGLRLRYAAADRVPAIVREPAAESLAYVADAPVSPSGRLELLWCVQEQSVSHDYHRYGNLGRRSEEPREAQKTPAATS</sequence>
<keyword evidence="13" id="KW-1185">Reference proteome</keyword>
<evidence type="ECO:0000256" key="2">
    <source>
        <dbReference type="ARBA" id="ARBA00012884"/>
    </source>
</evidence>
<keyword evidence="4" id="KW-0520">NAD</keyword>
<dbReference type="InterPro" id="IPR029041">
    <property type="entry name" value="FAD-linked_oxidoreductase-like"/>
</dbReference>
<dbReference type="CDD" id="cd07125">
    <property type="entry name" value="ALDH_PutA-P5CDH"/>
    <property type="match status" value="1"/>
</dbReference>
<feature type="domain" description="Proline dehydrogenase" evidence="11">
    <location>
        <begin position="152"/>
        <end position="452"/>
    </location>
</feature>
<dbReference type="GO" id="GO:0003842">
    <property type="term" value="F:L-glutamate gamma-semialdehyde dehydrogenase activity"/>
    <property type="evidence" value="ECO:0007669"/>
    <property type="project" value="UniProtKB-EC"/>
</dbReference>
<dbReference type="InterPro" id="IPR002872">
    <property type="entry name" value="Proline_DH_dom"/>
</dbReference>
<dbReference type="InterPro" id="IPR050485">
    <property type="entry name" value="Proline_metab_enzyme"/>
</dbReference>
<dbReference type="PROSITE" id="PS00070">
    <property type="entry name" value="ALDEHYDE_DEHYDR_CYS"/>
    <property type="match status" value="1"/>
</dbReference>
<feature type="compositionally biased region" description="Polar residues" evidence="9">
    <location>
        <begin position="1003"/>
        <end position="1015"/>
    </location>
</feature>
<proteinExistence type="inferred from homology"/>
<dbReference type="FunFam" id="3.40.309.10:FF:000005">
    <property type="entry name" value="1-pyrroline-5-carboxylate dehydrogenase 1"/>
    <property type="match status" value="1"/>
</dbReference>
<dbReference type="InterPro" id="IPR016161">
    <property type="entry name" value="Ald_DH/histidinol_DH"/>
</dbReference>
<dbReference type="EMBL" id="SJPR01000001">
    <property type="protein sequence ID" value="TWT99148.1"/>
    <property type="molecule type" value="Genomic_DNA"/>
</dbReference>
<evidence type="ECO:0000256" key="3">
    <source>
        <dbReference type="ARBA" id="ARBA00023002"/>
    </source>
</evidence>
<keyword evidence="3 8" id="KW-0560">Oxidoreductase</keyword>
<evidence type="ECO:0000313" key="13">
    <source>
        <dbReference type="Proteomes" id="UP000317421"/>
    </source>
</evidence>
<dbReference type="PANTHER" id="PTHR42862:SF1">
    <property type="entry name" value="DELTA-1-PYRROLINE-5-CARBOXYLATE DEHYDROGENASE 2, ISOFORM A-RELATED"/>
    <property type="match status" value="1"/>
</dbReference>
<dbReference type="InterPro" id="IPR016160">
    <property type="entry name" value="Ald_DH_CS_CYS"/>
</dbReference>
<reference evidence="12 13" key="1">
    <citation type="submission" date="2019-02" db="EMBL/GenBank/DDBJ databases">
        <title>Deep-cultivation of Planctomycetes and their phenomic and genomic characterization uncovers novel biology.</title>
        <authorList>
            <person name="Wiegand S."/>
            <person name="Jogler M."/>
            <person name="Boedeker C."/>
            <person name="Pinto D."/>
            <person name="Vollmers J."/>
            <person name="Rivas-Marin E."/>
            <person name="Kohn T."/>
            <person name="Peeters S.H."/>
            <person name="Heuer A."/>
            <person name="Rast P."/>
            <person name="Oberbeckmann S."/>
            <person name="Bunk B."/>
            <person name="Jeske O."/>
            <person name="Meyerdierks A."/>
            <person name="Storesund J.E."/>
            <person name="Kallscheuer N."/>
            <person name="Luecker S."/>
            <person name="Lage O.M."/>
            <person name="Pohl T."/>
            <person name="Merkel B.J."/>
            <person name="Hornburger P."/>
            <person name="Mueller R.-W."/>
            <person name="Bruemmer F."/>
            <person name="Labrenz M."/>
            <person name="Spormann A.M."/>
            <person name="Op Den Camp H."/>
            <person name="Overmann J."/>
            <person name="Amann R."/>
            <person name="Jetten M.S.M."/>
            <person name="Mascher T."/>
            <person name="Medema M.H."/>
            <person name="Devos D.P."/>
            <person name="Kaster A.-K."/>
            <person name="Ovreas L."/>
            <person name="Rohde M."/>
            <person name="Galperin M.Y."/>
            <person name="Jogler C."/>
        </authorList>
    </citation>
    <scope>NUCLEOTIDE SEQUENCE [LARGE SCALE GENOMIC DNA]</scope>
    <source>
        <strain evidence="12 13">Pla108</strain>
    </source>
</reference>
<feature type="active site" evidence="6 7">
    <location>
        <position position="773"/>
    </location>
</feature>
<feature type="region of interest" description="Disordered" evidence="9">
    <location>
        <begin position="1"/>
        <end position="24"/>
    </location>
</feature>
<dbReference type="PANTHER" id="PTHR42862">
    <property type="entry name" value="DELTA-1-PYRROLINE-5-CARBOXYLATE DEHYDROGENASE 1, ISOFORM A-RELATED"/>
    <property type="match status" value="1"/>
</dbReference>
<dbReference type="Pfam" id="PF01619">
    <property type="entry name" value="Pro_dh"/>
    <property type="match status" value="1"/>
</dbReference>
<evidence type="ECO:0000256" key="8">
    <source>
        <dbReference type="RuleBase" id="RU003345"/>
    </source>
</evidence>
<dbReference type="SUPFAM" id="SSF51730">
    <property type="entry name" value="FAD-linked oxidoreductase"/>
    <property type="match status" value="1"/>
</dbReference>
<feature type="compositionally biased region" description="Polar residues" evidence="9">
    <location>
        <begin position="1"/>
        <end position="13"/>
    </location>
</feature>
<feature type="region of interest" description="Disordered" evidence="9">
    <location>
        <begin position="1213"/>
        <end position="1235"/>
    </location>
</feature>
<evidence type="ECO:0000256" key="9">
    <source>
        <dbReference type="SAM" id="MobiDB-lite"/>
    </source>
</evidence>
<dbReference type="GO" id="GO:0009898">
    <property type="term" value="C:cytoplasmic side of plasma membrane"/>
    <property type="evidence" value="ECO:0007669"/>
    <property type="project" value="TreeGrafter"/>
</dbReference>
<feature type="compositionally biased region" description="Basic and acidic residues" evidence="9">
    <location>
        <begin position="1213"/>
        <end position="1228"/>
    </location>
</feature>
<evidence type="ECO:0000256" key="1">
    <source>
        <dbReference type="ARBA" id="ARBA00004786"/>
    </source>
</evidence>
<dbReference type="GO" id="GO:0003700">
    <property type="term" value="F:DNA-binding transcription factor activity"/>
    <property type="evidence" value="ECO:0007669"/>
    <property type="project" value="InterPro"/>
</dbReference>
<evidence type="ECO:0000256" key="5">
    <source>
        <dbReference type="ARBA" id="ARBA00048142"/>
    </source>
</evidence>
<comment type="pathway">
    <text evidence="1">Amino-acid degradation; L-proline degradation into L-glutamate; L-glutamate from L-proline: step 2/2.</text>
</comment>
<evidence type="ECO:0000256" key="6">
    <source>
        <dbReference type="PIRSR" id="PIRSR000197-1"/>
    </source>
</evidence>
<dbReference type="InterPro" id="IPR025703">
    <property type="entry name" value="Bifunct_PutA"/>
</dbReference>
<dbReference type="AlphaFoldDB" id="A0A5C6AIS6"/>
<dbReference type="SUPFAM" id="SSF53720">
    <property type="entry name" value="ALDH-like"/>
    <property type="match status" value="1"/>
</dbReference>
<dbReference type="EC" id="1.2.1.88" evidence="2"/>
<feature type="active site" evidence="6">
    <location>
        <position position="807"/>
    </location>
</feature>
<dbReference type="OrthoDB" id="4503395at2"/>
<organism evidence="12 13">
    <name type="scientific">Botrimarina colliarenosi</name>
    <dbReference type="NCBI Taxonomy" id="2528001"/>
    <lineage>
        <taxon>Bacteria</taxon>
        <taxon>Pseudomonadati</taxon>
        <taxon>Planctomycetota</taxon>
        <taxon>Planctomycetia</taxon>
        <taxon>Pirellulales</taxon>
        <taxon>Lacipirellulaceae</taxon>
        <taxon>Botrimarina</taxon>
    </lineage>
</organism>
<dbReference type="PIRSF" id="PIRSF000197">
    <property type="entry name" value="Bifunct_PutA"/>
    <property type="match status" value="1"/>
</dbReference>
<feature type="domain" description="Aldehyde dehydrogenase" evidence="10">
    <location>
        <begin position="559"/>
        <end position="996"/>
    </location>
</feature>
<dbReference type="Pfam" id="PF00171">
    <property type="entry name" value="Aldedh"/>
    <property type="match status" value="1"/>
</dbReference>
<protein>
    <recommendedName>
        <fullName evidence="2">L-glutamate gamma-semialdehyde dehydrogenase</fullName>
        <ecNumber evidence="2">1.2.1.88</ecNumber>
    </recommendedName>
</protein>
<accession>A0A5C6AIS6</accession>
<dbReference type="Gene3D" id="3.40.309.10">
    <property type="entry name" value="Aldehyde Dehydrogenase, Chain A, domain 2"/>
    <property type="match status" value="1"/>
</dbReference>
<dbReference type="Proteomes" id="UP000317421">
    <property type="component" value="Unassembled WGS sequence"/>
</dbReference>
<evidence type="ECO:0000259" key="10">
    <source>
        <dbReference type="Pfam" id="PF00171"/>
    </source>
</evidence>
<comment type="similarity">
    <text evidence="8">Belongs to the aldehyde dehydrogenase family.</text>
</comment>
<evidence type="ECO:0000256" key="7">
    <source>
        <dbReference type="PROSITE-ProRule" id="PRU10007"/>
    </source>
</evidence>
<dbReference type="PROSITE" id="PS00687">
    <property type="entry name" value="ALDEHYDE_DEHYDR_GLU"/>
    <property type="match status" value="1"/>
</dbReference>
<dbReference type="GO" id="GO:0010133">
    <property type="term" value="P:L-proline catabolic process to L-glutamate"/>
    <property type="evidence" value="ECO:0007669"/>
    <property type="project" value="InterPro"/>
</dbReference>
<comment type="caution">
    <text evidence="12">The sequence shown here is derived from an EMBL/GenBank/DDBJ whole genome shotgun (WGS) entry which is preliminary data.</text>
</comment>
<evidence type="ECO:0000256" key="4">
    <source>
        <dbReference type="ARBA" id="ARBA00023027"/>
    </source>
</evidence>
<dbReference type="Gene3D" id="3.20.20.220">
    <property type="match status" value="1"/>
</dbReference>
<evidence type="ECO:0000259" key="11">
    <source>
        <dbReference type="Pfam" id="PF01619"/>
    </source>
</evidence>
<dbReference type="InterPro" id="IPR016162">
    <property type="entry name" value="Ald_DH_N"/>
</dbReference>
<dbReference type="Gene3D" id="3.40.605.10">
    <property type="entry name" value="Aldehyde Dehydrogenase, Chain A, domain 1"/>
    <property type="match status" value="1"/>
</dbReference>